<evidence type="ECO:0000256" key="1">
    <source>
        <dbReference type="SAM" id="Phobius"/>
    </source>
</evidence>
<proteinExistence type="predicted"/>
<evidence type="ECO:0008006" key="4">
    <source>
        <dbReference type="Google" id="ProtNLM"/>
    </source>
</evidence>
<accession>A0A3S3U332</accession>
<dbReference type="OrthoDB" id="5959103at2"/>
<gene>
    <name evidence="2" type="ORF">EOE48_23375</name>
</gene>
<keyword evidence="1" id="KW-0472">Membrane</keyword>
<evidence type="ECO:0000313" key="2">
    <source>
        <dbReference type="EMBL" id="RVU14373.1"/>
    </source>
</evidence>
<dbReference type="AlphaFoldDB" id="A0A3S3U332"/>
<reference evidence="2 3" key="1">
    <citation type="submission" date="2019-01" db="EMBL/GenBank/DDBJ databases">
        <authorList>
            <person name="Chen W.-M."/>
        </authorList>
    </citation>
    <scope>NUCLEOTIDE SEQUENCE [LARGE SCALE GENOMIC DNA]</scope>
    <source>
        <strain evidence="2 3">TER-1</strain>
    </source>
</reference>
<feature type="transmembrane region" description="Helical" evidence="1">
    <location>
        <begin position="44"/>
        <end position="72"/>
    </location>
</feature>
<organism evidence="2 3">
    <name type="scientific">Methylobacterium oryzihabitans</name>
    <dbReference type="NCBI Taxonomy" id="2499852"/>
    <lineage>
        <taxon>Bacteria</taxon>
        <taxon>Pseudomonadati</taxon>
        <taxon>Pseudomonadota</taxon>
        <taxon>Alphaproteobacteria</taxon>
        <taxon>Hyphomicrobiales</taxon>
        <taxon>Methylobacteriaceae</taxon>
        <taxon>Methylobacterium</taxon>
    </lineage>
</organism>
<keyword evidence="3" id="KW-1185">Reference proteome</keyword>
<keyword evidence="1" id="KW-1133">Transmembrane helix</keyword>
<dbReference type="RefSeq" id="WP_127733294.1">
    <property type="nucleotide sequence ID" value="NZ_SACP01000031.1"/>
</dbReference>
<comment type="caution">
    <text evidence="2">The sequence shown here is derived from an EMBL/GenBank/DDBJ whole genome shotgun (WGS) entry which is preliminary data.</text>
</comment>
<protein>
    <recommendedName>
        <fullName evidence="4">Transmembrane protein (PGPGW)</fullName>
    </recommendedName>
</protein>
<dbReference type="EMBL" id="SACP01000031">
    <property type="protein sequence ID" value="RVU14373.1"/>
    <property type="molecule type" value="Genomic_DNA"/>
</dbReference>
<sequence>MTDATAQDWDARVERGLAKLPDRLHAAVAWLREPSRLWARIPAALLLVVGGLLAFLPVLGLWMLPLGLALIAEDVPGLKPWLERAARAIERLWHRLVARFRGGSAG</sequence>
<name>A0A3S3U332_9HYPH</name>
<dbReference type="Proteomes" id="UP000286997">
    <property type="component" value="Unassembled WGS sequence"/>
</dbReference>
<evidence type="ECO:0000313" key="3">
    <source>
        <dbReference type="Proteomes" id="UP000286997"/>
    </source>
</evidence>
<keyword evidence="1" id="KW-0812">Transmembrane</keyword>